<evidence type="ECO:0008006" key="3">
    <source>
        <dbReference type="Google" id="ProtNLM"/>
    </source>
</evidence>
<reference evidence="1" key="1">
    <citation type="journal article" date="2014" name="Int. J. Syst. Evol. Microbiol.">
        <title>Complete genome sequence of Corynebacterium casei LMG S-19264T (=DSM 44701T), isolated from a smear-ripened cheese.</title>
        <authorList>
            <consortium name="US DOE Joint Genome Institute (JGI-PGF)"/>
            <person name="Walter F."/>
            <person name="Albersmeier A."/>
            <person name="Kalinowski J."/>
            <person name="Ruckert C."/>
        </authorList>
    </citation>
    <scope>NUCLEOTIDE SEQUENCE</scope>
    <source>
        <strain evidence="1">CGMCC 1.15152</strain>
    </source>
</reference>
<dbReference type="AlphaFoldDB" id="A0A916Y0V7"/>
<sequence length="467" mass="48638">MSTRTRRSARHRRRFVLAFVVTVGVLAAISVGAAAVSLTQGPRVTEVQVDPEAATRESGSRVIFTADQALAPIDASQVTVEPETEFTVDAAGRTVGVRFPTALDADVDYTVRVAGVTGLGSGPSSDLETRFTTPAASLLTLVRDPDGPDQIVRHEIGTDDATAIFAADAIDDFRATSAYLAVTTGEAEQMSLTVVDRASGEAADVAIPGDGTLTGLQVSARGQLYGYTFSDAELTAESGRANVLFTGSLRDAFASGEAAEPVTVGGEERSIDRWRFVPETSSLLLNDFSGDLTLLDTDDESATAFGQAGGIQGVARSTYTALVWRVEEGFTELDLSSGEEVPVDDVDLGGETILGHMIPLATGGTLRGYAEMVEGTPADSRVVAAAGGSVTDVATVAAGDALQQVCASPSAQYAAVTVAPDIVRNAFDRGVQPLPRDLETRVQDIRSGELVATAPGFAASWCEVGPW</sequence>
<reference evidence="1" key="2">
    <citation type="submission" date="2020-09" db="EMBL/GenBank/DDBJ databases">
        <authorList>
            <person name="Sun Q."/>
            <person name="Zhou Y."/>
        </authorList>
    </citation>
    <scope>NUCLEOTIDE SEQUENCE</scope>
    <source>
        <strain evidence="1">CGMCC 1.15152</strain>
    </source>
</reference>
<organism evidence="1 2">
    <name type="scientific">Microbacterium faecale</name>
    <dbReference type="NCBI Taxonomy" id="1804630"/>
    <lineage>
        <taxon>Bacteria</taxon>
        <taxon>Bacillati</taxon>
        <taxon>Actinomycetota</taxon>
        <taxon>Actinomycetes</taxon>
        <taxon>Micrococcales</taxon>
        <taxon>Microbacteriaceae</taxon>
        <taxon>Microbacterium</taxon>
    </lineage>
</organism>
<accession>A0A916Y0V7</accession>
<dbReference type="EMBL" id="BMHO01000001">
    <property type="protein sequence ID" value="GGD25464.1"/>
    <property type="molecule type" value="Genomic_DNA"/>
</dbReference>
<proteinExistence type="predicted"/>
<keyword evidence="2" id="KW-1185">Reference proteome</keyword>
<gene>
    <name evidence="1" type="ORF">GCM10010915_01760</name>
</gene>
<protein>
    <recommendedName>
        <fullName evidence="3">SbsA Ig-like domain-containing protein</fullName>
    </recommendedName>
</protein>
<evidence type="ECO:0000313" key="2">
    <source>
        <dbReference type="Proteomes" id="UP000633205"/>
    </source>
</evidence>
<dbReference type="Proteomes" id="UP000633205">
    <property type="component" value="Unassembled WGS sequence"/>
</dbReference>
<name>A0A916Y0V7_9MICO</name>
<evidence type="ECO:0000313" key="1">
    <source>
        <dbReference type="EMBL" id="GGD25464.1"/>
    </source>
</evidence>
<dbReference type="RefSeq" id="WP_188710447.1">
    <property type="nucleotide sequence ID" value="NZ_BMHO01000001.1"/>
</dbReference>
<comment type="caution">
    <text evidence="1">The sequence shown here is derived from an EMBL/GenBank/DDBJ whole genome shotgun (WGS) entry which is preliminary data.</text>
</comment>